<protein>
    <recommendedName>
        <fullName evidence="4">Tyr recombinase domain-containing protein</fullName>
    </recommendedName>
</protein>
<accession>A0ABQ9JEP3</accession>
<keyword evidence="1" id="KW-0233">DNA recombination</keyword>
<dbReference type="EMBL" id="JAPWTJ010000683">
    <property type="protein sequence ID" value="KAJ8976377.1"/>
    <property type="molecule type" value="Genomic_DNA"/>
</dbReference>
<comment type="caution">
    <text evidence="2">The sequence shown here is derived from an EMBL/GenBank/DDBJ whole genome shotgun (WGS) entry which is preliminary data.</text>
</comment>
<feature type="non-terminal residue" evidence="2">
    <location>
        <position position="1"/>
    </location>
</feature>
<dbReference type="InterPro" id="IPR011010">
    <property type="entry name" value="DNA_brk_join_enz"/>
</dbReference>
<evidence type="ECO:0000313" key="2">
    <source>
        <dbReference type="EMBL" id="KAJ8976377.1"/>
    </source>
</evidence>
<gene>
    <name evidence="2" type="ORF">NQ317_003231</name>
</gene>
<reference evidence="2" key="1">
    <citation type="journal article" date="2023" name="Insect Mol. Biol.">
        <title>Genome sequencing provides insights into the evolution of gene families encoding plant cell wall-degrading enzymes in longhorned beetles.</title>
        <authorList>
            <person name="Shin N.R."/>
            <person name="Okamura Y."/>
            <person name="Kirsch R."/>
            <person name="Pauchet Y."/>
        </authorList>
    </citation>
    <scope>NUCLEOTIDE SEQUENCE</scope>
    <source>
        <strain evidence="2">MMC_N1</strain>
    </source>
</reference>
<sequence length="409" mass="47588">SSYKGNFRFVAHKIQKQYELAYKRFVEWCDRNNVAGKYSENVMLAYFEQNFKIWKSSTLWAHFSMIKAMLNVENNQDISACRREELCQMSLNNIEDLRNTLVVNISDSKTRVLRTSTVITETYIDLYRELALRPAHVNHQSRFIKYTSNKCTIQPVGIHIFEKMPTDIARFLKLPNSEFYTGHCFRRTSASLLADSGANLCTIKLQKDTWKILAWNTPPPQKRKKAVVPLISSCLLTLNPVITLREETQNSQSLYTEQNNYSVTVVLKVITTYLKHILSVSHSIECRHIDRFSDKLNDYAIYLIQRPKGDHLSWVLVPCSVLGNVQNLGLAHSTGCMQMQKMRSILQRLYKFSPATFLERIIVGTRLSSGLVAIREREYLLIITSPEELELEPLMWQWHEHWILEIFAK</sequence>
<dbReference type="Gene3D" id="1.10.443.10">
    <property type="entry name" value="Intergrase catalytic core"/>
    <property type="match status" value="1"/>
</dbReference>
<organism evidence="2 3">
    <name type="scientific">Molorchus minor</name>
    <dbReference type="NCBI Taxonomy" id="1323400"/>
    <lineage>
        <taxon>Eukaryota</taxon>
        <taxon>Metazoa</taxon>
        <taxon>Ecdysozoa</taxon>
        <taxon>Arthropoda</taxon>
        <taxon>Hexapoda</taxon>
        <taxon>Insecta</taxon>
        <taxon>Pterygota</taxon>
        <taxon>Neoptera</taxon>
        <taxon>Endopterygota</taxon>
        <taxon>Coleoptera</taxon>
        <taxon>Polyphaga</taxon>
        <taxon>Cucujiformia</taxon>
        <taxon>Chrysomeloidea</taxon>
        <taxon>Cerambycidae</taxon>
        <taxon>Lamiinae</taxon>
        <taxon>Monochamini</taxon>
        <taxon>Molorchus</taxon>
    </lineage>
</organism>
<evidence type="ECO:0000313" key="3">
    <source>
        <dbReference type="Proteomes" id="UP001162164"/>
    </source>
</evidence>
<evidence type="ECO:0008006" key="4">
    <source>
        <dbReference type="Google" id="ProtNLM"/>
    </source>
</evidence>
<proteinExistence type="predicted"/>
<dbReference type="InterPro" id="IPR013762">
    <property type="entry name" value="Integrase-like_cat_sf"/>
</dbReference>
<dbReference type="SUPFAM" id="SSF56349">
    <property type="entry name" value="DNA breaking-rejoining enzymes"/>
    <property type="match status" value="1"/>
</dbReference>
<name>A0ABQ9JEP3_9CUCU</name>
<keyword evidence="3" id="KW-1185">Reference proteome</keyword>
<dbReference type="Proteomes" id="UP001162164">
    <property type="component" value="Unassembled WGS sequence"/>
</dbReference>
<evidence type="ECO:0000256" key="1">
    <source>
        <dbReference type="ARBA" id="ARBA00023172"/>
    </source>
</evidence>